<name>A0A7Y7B5D7_STRMO</name>
<reference evidence="1 2" key="1">
    <citation type="submission" date="2020-04" db="EMBL/GenBank/DDBJ databases">
        <title>Draft Genome Sequence of Streptomyces morookaense DSM 40503, an 8-azaguanine-producing strain.</title>
        <authorList>
            <person name="Qi J."/>
            <person name="Gao J.-M."/>
        </authorList>
    </citation>
    <scope>NUCLEOTIDE SEQUENCE [LARGE SCALE GENOMIC DNA]</scope>
    <source>
        <strain evidence="1 2">DSM 40503</strain>
    </source>
</reference>
<accession>A0A7Y7B5D7</accession>
<keyword evidence="2" id="KW-1185">Reference proteome</keyword>
<evidence type="ECO:0000313" key="1">
    <source>
        <dbReference type="EMBL" id="NVK78911.1"/>
    </source>
</evidence>
<organism evidence="1 2">
    <name type="scientific">Streptomyces morookaense</name>
    <name type="common">Streptoverticillium morookaense</name>
    <dbReference type="NCBI Taxonomy" id="1970"/>
    <lineage>
        <taxon>Bacteria</taxon>
        <taxon>Bacillati</taxon>
        <taxon>Actinomycetota</taxon>
        <taxon>Actinomycetes</taxon>
        <taxon>Kitasatosporales</taxon>
        <taxon>Streptomycetaceae</taxon>
        <taxon>Streptomyces</taxon>
    </lineage>
</organism>
<comment type="caution">
    <text evidence="1">The sequence shown here is derived from an EMBL/GenBank/DDBJ whole genome shotgun (WGS) entry which is preliminary data.</text>
</comment>
<evidence type="ECO:0000313" key="2">
    <source>
        <dbReference type="Proteomes" id="UP000587462"/>
    </source>
</evidence>
<sequence length="91" mass="10084">MGLGAGVGFLQDHEADVTVVAVQPWGLEVESRDGARGLIDNTKDPEWPSGDRSDIVGREFHVVVLDDQRDPVRLSAFDLDLEIARRLRETT</sequence>
<dbReference type="EMBL" id="JABBXF010000030">
    <property type="protein sequence ID" value="NVK78911.1"/>
    <property type="molecule type" value="Genomic_DNA"/>
</dbReference>
<dbReference type="Proteomes" id="UP000587462">
    <property type="component" value="Unassembled WGS sequence"/>
</dbReference>
<proteinExistence type="predicted"/>
<protein>
    <submittedName>
        <fullName evidence="1">Uncharacterized protein</fullName>
    </submittedName>
</protein>
<dbReference type="AlphaFoldDB" id="A0A7Y7B5D7"/>
<gene>
    <name evidence="1" type="ORF">HG542_14695</name>
</gene>